<feature type="domain" description="Peptidase S9 prolyl oligopeptidase catalytic" evidence="7">
    <location>
        <begin position="493"/>
        <end position="704"/>
    </location>
</feature>
<comment type="similarity">
    <text evidence="2">Belongs to the peptidase S9A family.</text>
</comment>
<dbReference type="PROSITE" id="PS00708">
    <property type="entry name" value="PRO_ENDOPEP_SER"/>
    <property type="match status" value="1"/>
</dbReference>
<evidence type="ECO:0000259" key="7">
    <source>
        <dbReference type="Pfam" id="PF00326"/>
    </source>
</evidence>
<dbReference type="PANTHER" id="PTHR42881:SF2">
    <property type="entry name" value="PROLYL ENDOPEPTIDASE"/>
    <property type="match status" value="1"/>
</dbReference>
<evidence type="ECO:0000256" key="2">
    <source>
        <dbReference type="ARBA" id="ARBA00005228"/>
    </source>
</evidence>
<sequence>MTLLPVLAAAAVYPPSPSGPQVDDFFGTKVADPYRWLEDVDSAETAAWVGGQNKVTFDFLAQLPQREAIKQRLLELYNYPRHDLPFKEGGRYFYTYNTGLLNQPQLLMKDRLEGEAVLLLDPNTLSTDGTVSLTQWDVSPDGRWLGYGVAVAGSDWNEFRVRDVAARTDTADVIKWVKFSGLQWTKDSKGFFYSRYPEPQQAENQVFSALGNQTIYYHRLGTPQSEDVKVFATPDYPQRGWGASVTDDGRYLLIYGSEGTDTRNRLYYVDLQDPLKPDLSGPVVKLIDELEADYNVLGNRGTLLFVRTDLDAPRKKIIAIDLAEPARANWRTLVPEAPDVIETAIMAGGKFVINYLHDAHSRLALFGLDGAPQGEIALPGIGTVAGSGYTRDSGGLTGDLDDPELFFKFVSFIAPATSYRYDLATGRSEPVEVAKVAFDAALYETKQIFYASKDGTRVPMFITHRRGLKLDGSHPTLLYAYGGFDISLKPAYSPSVVAWLELGGVYAQPNLRGGGEYGREWHLAGTKERKQNVFDDFIAAGEWLVANGYTGHDKLVISGGSNGGLLIGAVANQRPDLARVAFPAVGVMDMLRFHKFTIGWAWTSDYGSADDPEGFKYLSAYSPVHNVKAGVQYPAVMVTTADHDDRVHPGHSFKYAAAMQAANPGAKYPTFIRIDVKAGHGQGKPVAKQIEEIADKWAFALHFTGMGAQ</sequence>
<dbReference type="Gene3D" id="3.40.50.1820">
    <property type="entry name" value="alpha/beta hydrolase"/>
    <property type="match status" value="1"/>
</dbReference>
<reference evidence="9 10" key="1">
    <citation type="submission" date="2016-06" db="EMBL/GenBank/DDBJ databases">
        <title>Three novel species with peptidoglycan cell walls form the new genus Lacunisphaera gen. nov. in the family Opitutaceae of the verrucomicrobial subdivision 4.</title>
        <authorList>
            <person name="Rast P."/>
            <person name="Gloeckner I."/>
            <person name="Jogler M."/>
            <person name="Boedeker C."/>
            <person name="Jeske O."/>
            <person name="Wiegand S."/>
            <person name="Reinhardt R."/>
            <person name="Schumann P."/>
            <person name="Rohde M."/>
            <person name="Spring S."/>
            <person name="Gloeckner F.O."/>
            <person name="Jogler C."/>
        </authorList>
    </citation>
    <scope>NUCLEOTIDE SEQUENCE [LARGE SCALE GENOMIC DNA]</scope>
    <source>
        <strain evidence="9 10">IG16b</strain>
    </source>
</reference>
<dbReference type="Pfam" id="PF00326">
    <property type="entry name" value="Peptidase_S9"/>
    <property type="match status" value="1"/>
</dbReference>
<dbReference type="Proteomes" id="UP000095228">
    <property type="component" value="Chromosome"/>
</dbReference>
<dbReference type="GO" id="GO:0006508">
    <property type="term" value="P:proteolysis"/>
    <property type="evidence" value="ECO:0007669"/>
    <property type="project" value="UniProtKB-KW"/>
</dbReference>
<dbReference type="FunFam" id="3.40.50.1820:FF:000005">
    <property type="entry name" value="Prolyl endopeptidase"/>
    <property type="match status" value="1"/>
</dbReference>
<protein>
    <recommendedName>
        <fullName evidence="3">prolyl oligopeptidase</fullName>
        <ecNumber evidence="3">3.4.21.26</ecNumber>
    </recommendedName>
</protein>
<dbReference type="KEGG" id="obg:Verru16b_02765"/>
<keyword evidence="4" id="KW-0645">Protease</keyword>
<dbReference type="RefSeq" id="WP_069962803.1">
    <property type="nucleotide sequence ID" value="NZ_CP016094.1"/>
</dbReference>
<evidence type="ECO:0000259" key="8">
    <source>
        <dbReference type="Pfam" id="PF02897"/>
    </source>
</evidence>
<dbReference type="SUPFAM" id="SSF53474">
    <property type="entry name" value="alpha/beta-Hydrolases"/>
    <property type="match status" value="1"/>
</dbReference>
<dbReference type="OrthoDB" id="9801421at2"/>
<evidence type="ECO:0000313" key="9">
    <source>
        <dbReference type="EMBL" id="AOS45680.1"/>
    </source>
</evidence>
<evidence type="ECO:0000256" key="6">
    <source>
        <dbReference type="ARBA" id="ARBA00022825"/>
    </source>
</evidence>
<dbReference type="PRINTS" id="PR00862">
    <property type="entry name" value="PROLIGOPTASE"/>
</dbReference>
<organism evidence="9 10">
    <name type="scientific">Lacunisphaera limnophila</name>
    <dbReference type="NCBI Taxonomy" id="1838286"/>
    <lineage>
        <taxon>Bacteria</taxon>
        <taxon>Pseudomonadati</taxon>
        <taxon>Verrucomicrobiota</taxon>
        <taxon>Opitutia</taxon>
        <taxon>Opitutales</taxon>
        <taxon>Opitutaceae</taxon>
        <taxon>Lacunisphaera</taxon>
    </lineage>
</organism>
<proteinExistence type="inferred from homology"/>
<dbReference type="EMBL" id="CP016094">
    <property type="protein sequence ID" value="AOS45680.1"/>
    <property type="molecule type" value="Genomic_DNA"/>
</dbReference>
<dbReference type="Pfam" id="PF02897">
    <property type="entry name" value="Peptidase_S9_N"/>
    <property type="match status" value="1"/>
</dbReference>
<dbReference type="EC" id="3.4.21.26" evidence="3"/>
<dbReference type="InterPro" id="IPR001375">
    <property type="entry name" value="Peptidase_S9_cat"/>
</dbReference>
<dbReference type="InterPro" id="IPR002470">
    <property type="entry name" value="Peptidase_S9A"/>
</dbReference>
<dbReference type="GO" id="GO:0005829">
    <property type="term" value="C:cytosol"/>
    <property type="evidence" value="ECO:0007669"/>
    <property type="project" value="TreeGrafter"/>
</dbReference>
<accession>A0A1D8AXS7</accession>
<evidence type="ECO:0000256" key="1">
    <source>
        <dbReference type="ARBA" id="ARBA00001070"/>
    </source>
</evidence>
<dbReference type="InterPro" id="IPR029058">
    <property type="entry name" value="AB_hydrolase_fold"/>
</dbReference>
<keyword evidence="10" id="KW-1185">Reference proteome</keyword>
<dbReference type="AlphaFoldDB" id="A0A1D8AXS7"/>
<dbReference type="InterPro" id="IPR002471">
    <property type="entry name" value="Pept_S9_AS"/>
</dbReference>
<dbReference type="PATRIC" id="fig|1838286.3.peg.2780"/>
<dbReference type="SUPFAM" id="SSF50993">
    <property type="entry name" value="Peptidase/esterase 'gauge' domain"/>
    <property type="match status" value="1"/>
</dbReference>
<dbReference type="InterPro" id="IPR051167">
    <property type="entry name" value="Prolyl_oligopep/macrocyclase"/>
</dbReference>
<name>A0A1D8AXS7_9BACT</name>
<dbReference type="PANTHER" id="PTHR42881">
    <property type="entry name" value="PROLYL ENDOPEPTIDASE"/>
    <property type="match status" value="1"/>
</dbReference>
<evidence type="ECO:0000256" key="4">
    <source>
        <dbReference type="ARBA" id="ARBA00022670"/>
    </source>
</evidence>
<dbReference type="GO" id="GO:0070012">
    <property type="term" value="F:oligopeptidase activity"/>
    <property type="evidence" value="ECO:0007669"/>
    <property type="project" value="TreeGrafter"/>
</dbReference>
<keyword evidence="6" id="KW-0720">Serine protease</keyword>
<evidence type="ECO:0000256" key="3">
    <source>
        <dbReference type="ARBA" id="ARBA00011897"/>
    </source>
</evidence>
<comment type="catalytic activity">
    <reaction evidence="1">
        <text>Hydrolysis of Pro-|-Xaa &gt;&gt; Ala-|-Xaa in oligopeptides.</text>
        <dbReference type="EC" id="3.4.21.26"/>
    </reaction>
</comment>
<dbReference type="GO" id="GO:0004252">
    <property type="term" value="F:serine-type endopeptidase activity"/>
    <property type="evidence" value="ECO:0007669"/>
    <property type="project" value="UniProtKB-EC"/>
</dbReference>
<feature type="domain" description="Peptidase S9A N-terminal" evidence="8">
    <location>
        <begin position="14"/>
        <end position="432"/>
    </location>
</feature>
<evidence type="ECO:0000256" key="5">
    <source>
        <dbReference type="ARBA" id="ARBA00022801"/>
    </source>
</evidence>
<dbReference type="InterPro" id="IPR023302">
    <property type="entry name" value="Pept_S9A_N"/>
</dbReference>
<dbReference type="Gene3D" id="2.130.10.120">
    <property type="entry name" value="Prolyl oligopeptidase, N-terminal domain"/>
    <property type="match status" value="1"/>
</dbReference>
<gene>
    <name evidence="9" type="ORF">Verru16b_02765</name>
</gene>
<dbReference type="STRING" id="1838286.Verru16b_02765"/>
<evidence type="ECO:0000313" key="10">
    <source>
        <dbReference type="Proteomes" id="UP000095228"/>
    </source>
</evidence>
<keyword evidence="5 9" id="KW-0378">Hydrolase</keyword>
<dbReference type="FunFam" id="2.130.10.120:FF:000001">
    <property type="entry name" value="Prolyl endopeptidase"/>
    <property type="match status" value="1"/>
</dbReference>